<gene>
    <name evidence="5" type="ORF">E1269_14905</name>
</gene>
<dbReference type="InterPro" id="IPR028082">
    <property type="entry name" value="Peripla_BP_I"/>
</dbReference>
<dbReference type="GO" id="GO:0000976">
    <property type="term" value="F:transcription cis-regulatory region binding"/>
    <property type="evidence" value="ECO:0007669"/>
    <property type="project" value="TreeGrafter"/>
</dbReference>
<dbReference type="Gene3D" id="3.40.50.2300">
    <property type="match status" value="2"/>
</dbReference>
<dbReference type="PROSITE" id="PS50932">
    <property type="entry name" value="HTH_LACI_2"/>
    <property type="match status" value="1"/>
</dbReference>
<evidence type="ECO:0000256" key="2">
    <source>
        <dbReference type="ARBA" id="ARBA00023125"/>
    </source>
</evidence>
<dbReference type="InterPro" id="IPR000843">
    <property type="entry name" value="HTH_LacI"/>
</dbReference>
<keyword evidence="1" id="KW-0805">Transcription regulation</keyword>
<protein>
    <submittedName>
        <fullName evidence="5">LacI family transcriptional regulator</fullName>
    </submittedName>
</protein>
<keyword evidence="2" id="KW-0238">DNA-binding</keyword>
<evidence type="ECO:0000256" key="1">
    <source>
        <dbReference type="ARBA" id="ARBA00023015"/>
    </source>
</evidence>
<dbReference type="CDD" id="cd01392">
    <property type="entry name" value="HTH_LacI"/>
    <property type="match status" value="1"/>
</dbReference>
<feature type="domain" description="HTH lacI-type" evidence="4">
    <location>
        <begin position="16"/>
        <end position="70"/>
    </location>
</feature>
<dbReference type="InterPro" id="IPR010982">
    <property type="entry name" value="Lambda_DNA-bd_dom_sf"/>
</dbReference>
<dbReference type="GO" id="GO:0003700">
    <property type="term" value="F:DNA-binding transcription factor activity"/>
    <property type="evidence" value="ECO:0007669"/>
    <property type="project" value="TreeGrafter"/>
</dbReference>
<dbReference type="Proteomes" id="UP000294739">
    <property type="component" value="Unassembled WGS sequence"/>
</dbReference>
<dbReference type="SMART" id="SM00354">
    <property type="entry name" value="HTH_LACI"/>
    <property type="match status" value="1"/>
</dbReference>
<accession>A0A4V2Z2L5</accession>
<keyword evidence="3" id="KW-0804">Transcription</keyword>
<keyword evidence="6" id="KW-1185">Reference proteome</keyword>
<reference evidence="5 6" key="1">
    <citation type="submission" date="2019-03" db="EMBL/GenBank/DDBJ databases">
        <title>Draft genome sequences of novel Actinobacteria.</title>
        <authorList>
            <person name="Sahin N."/>
            <person name="Ay H."/>
            <person name="Saygin H."/>
        </authorList>
    </citation>
    <scope>NUCLEOTIDE SEQUENCE [LARGE SCALE GENOMIC DNA]</scope>
    <source>
        <strain evidence="5 6">5K138</strain>
    </source>
</reference>
<dbReference type="AlphaFoldDB" id="A0A4V2Z2L5"/>
<dbReference type="SUPFAM" id="SSF47413">
    <property type="entry name" value="lambda repressor-like DNA-binding domains"/>
    <property type="match status" value="1"/>
</dbReference>
<dbReference type="RefSeq" id="WP_131895802.1">
    <property type="nucleotide sequence ID" value="NZ_SMKZ01000019.1"/>
</dbReference>
<dbReference type="Pfam" id="PF00532">
    <property type="entry name" value="Peripla_BP_1"/>
    <property type="match status" value="1"/>
</dbReference>
<dbReference type="PANTHER" id="PTHR30146">
    <property type="entry name" value="LACI-RELATED TRANSCRIPTIONAL REPRESSOR"/>
    <property type="match status" value="1"/>
</dbReference>
<evidence type="ECO:0000313" key="6">
    <source>
        <dbReference type="Proteomes" id="UP000294739"/>
    </source>
</evidence>
<evidence type="ECO:0000313" key="5">
    <source>
        <dbReference type="EMBL" id="TDE09298.1"/>
    </source>
</evidence>
<sequence length="358" mass="37961">MTAERDGAKRSRGRRVTQREIADIVGVSSATVSYAFNGTPGVSEDVRQRILTVAKDLGFRPNRTAQGLRRGRMNMIGLLLADIANPFYPELSSGVINAASAHGSQVFLAQVGLGGMLQAEAARNLVDRGCDGLVFTSVVDGDTELLRELQAADTPFVYANRRVDAIPADWVHVDDFAASREAAEWVVRSGRLQVAVIGGPSESSVSHDRARGALAALGAAGLSPVDERLIDGELSRDSGRERCAALLDSGAAVDAIVCGNDMIALGVMDVCHARGVLIPEDVAIVGFDDMSFASAGPLQLSTVTVPRQLMGERAVAMLFDRIDGYDGPPREECLPHQLRIRATTGPRTAGPTDQRGTA</sequence>
<proteinExistence type="predicted"/>
<dbReference type="CDD" id="cd06267">
    <property type="entry name" value="PBP1_LacI_sugar_binding-like"/>
    <property type="match status" value="1"/>
</dbReference>
<evidence type="ECO:0000256" key="3">
    <source>
        <dbReference type="ARBA" id="ARBA00023163"/>
    </source>
</evidence>
<comment type="caution">
    <text evidence="5">The sequence shown here is derived from an EMBL/GenBank/DDBJ whole genome shotgun (WGS) entry which is preliminary data.</text>
</comment>
<name>A0A4V2Z2L5_9ACTN</name>
<dbReference type="EMBL" id="SMKZ01000019">
    <property type="protein sequence ID" value="TDE09298.1"/>
    <property type="molecule type" value="Genomic_DNA"/>
</dbReference>
<evidence type="ECO:0000259" key="4">
    <source>
        <dbReference type="PROSITE" id="PS50932"/>
    </source>
</evidence>
<dbReference type="PANTHER" id="PTHR30146:SF109">
    <property type="entry name" value="HTH-TYPE TRANSCRIPTIONAL REGULATOR GALS"/>
    <property type="match status" value="1"/>
</dbReference>
<organism evidence="5 6">
    <name type="scientific">Jiangella asiatica</name>
    <dbReference type="NCBI Taxonomy" id="2530372"/>
    <lineage>
        <taxon>Bacteria</taxon>
        <taxon>Bacillati</taxon>
        <taxon>Actinomycetota</taxon>
        <taxon>Actinomycetes</taxon>
        <taxon>Jiangellales</taxon>
        <taxon>Jiangellaceae</taxon>
        <taxon>Jiangella</taxon>
    </lineage>
</organism>
<dbReference type="Gene3D" id="1.10.260.40">
    <property type="entry name" value="lambda repressor-like DNA-binding domains"/>
    <property type="match status" value="1"/>
</dbReference>
<dbReference type="InParanoid" id="A0A4V2Z2L5"/>
<dbReference type="SUPFAM" id="SSF53822">
    <property type="entry name" value="Periplasmic binding protein-like I"/>
    <property type="match status" value="1"/>
</dbReference>
<dbReference type="Pfam" id="PF00356">
    <property type="entry name" value="LacI"/>
    <property type="match status" value="1"/>
</dbReference>
<dbReference type="InterPro" id="IPR001761">
    <property type="entry name" value="Peripla_BP/Lac1_sug-bd_dom"/>
</dbReference>
<dbReference type="OrthoDB" id="37081at2"/>